<dbReference type="GO" id="GO:0005886">
    <property type="term" value="C:plasma membrane"/>
    <property type="evidence" value="ECO:0007669"/>
    <property type="project" value="TreeGrafter"/>
</dbReference>
<dbReference type="GO" id="GO:0004312">
    <property type="term" value="F:fatty acid synthase activity"/>
    <property type="evidence" value="ECO:0007669"/>
    <property type="project" value="TreeGrafter"/>
</dbReference>
<dbReference type="Gene3D" id="3.40.47.10">
    <property type="match status" value="1"/>
</dbReference>
<feature type="active site" description="Proton donor; for dehydratase activity" evidence="9">
    <location>
        <position position="218"/>
    </location>
</feature>
<feature type="compositionally biased region" description="Low complexity" evidence="10">
    <location>
        <begin position="983"/>
        <end position="1009"/>
    </location>
</feature>
<feature type="compositionally biased region" description="Low complexity" evidence="10">
    <location>
        <begin position="893"/>
        <end position="911"/>
    </location>
</feature>
<feature type="region of interest" description="Disordered" evidence="10">
    <location>
        <begin position="1"/>
        <end position="30"/>
    </location>
</feature>
<feature type="region of interest" description="Disordered" evidence="10">
    <location>
        <begin position="845"/>
        <end position="867"/>
    </location>
</feature>
<accession>A0A6G4X031</accession>
<evidence type="ECO:0000256" key="7">
    <source>
        <dbReference type="ARBA" id="ARBA00022737"/>
    </source>
</evidence>
<dbReference type="Pfam" id="PF00550">
    <property type="entry name" value="PP-binding"/>
    <property type="match status" value="1"/>
</dbReference>
<feature type="region of interest" description="Disordered" evidence="10">
    <location>
        <begin position="304"/>
        <end position="341"/>
    </location>
</feature>
<comment type="caution">
    <text evidence="14">The sequence shown here is derived from an EMBL/GenBank/DDBJ whole genome shotgun (WGS) entry which is preliminary data.</text>
</comment>
<dbReference type="Pfam" id="PF21089">
    <property type="entry name" value="PKS_DH_N"/>
    <property type="match status" value="1"/>
</dbReference>
<dbReference type="PROSITE" id="PS52004">
    <property type="entry name" value="KS3_2"/>
    <property type="match status" value="1"/>
</dbReference>
<dbReference type="InterPro" id="IPR054514">
    <property type="entry name" value="RhiE-like_linker"/>
</dbReference>
<dbReference type="Gene3D" id="1.10.1200.10">
    <property type="entry name" value="ACP-like"/>
    <property type="match status" value="1"/>
</dbReference>
<dbReference type="AlphaFoldDB" id="A0A6G4X031"/>
<evidence type="ECO:0000259" key="11">
    <source>
        <dbReference type="PROSITE" id="PS50075"/>
    </source>
</evidence>
<dbReference type="SUPFAM" id="SSF53901">
    <property type="entry name" value="Thiolase-like"/>
    <property type="match status" value="1"/>
</dbReference>
<dbReference type="GO" id="GO:0017000">
    <property type="term" value="P:antibiotic biosynthetic process"/>
    <property type="evidence" value="ECO:0007669"/>
    <property type="project" value="UniProtKB-ARBA"/>
</dbReference>
<evidence type="ECO:0000256" key="10">
    <source>
        <dbReference type="SAM" id="MobiDB-lite"/>
    </source>
</evidence>
<dbReference type="GO" id="GO:0071770">
    <property type="term" value="P:DIM/DIP cell wall layer assembly"/>
    <property type="evidence" value="ECO:0007669"/>
    <property type="project" value="TreeGrafter"/>
</dbReference>
<evidence type="ECO:0000256" key="2">
    <source>
        <dbReference type="ARBA" id="ARBA00004792"/>
    </source>
</evidence>
<keyword evidence="15" id="KW-1185">Reference proteome</keyword>
<dbReference type="CDD" id="cd00833">
    <property type="entry name" value="PKS"/>
    <property type="match status" value="1"/>
</dbReference>
<dbReference type="InterPro" id="IPR049900">
    <property type="entry name" value="PKS_mFAS_DH"/>
</dbReference>
<dbReference type="GO" id="GO:0006633">
    <property type="term" value="P:fatty acid biosynthetic process"/>
    <property type="evidence" value="ECO:0007669"/>
    <property type="project" value="InterPro"/>
</dbReference>
<dbReference type="InterPro" id="IPR018201">
    <property type="entry name" value="Ketoacyl_synth_AS"/>
</dbReference>
<dbReference type="InterPro" id="IPR049552">
    <property type="entry name" value="PKS_DH_N"/>
</dbReference>
<reference evidence="14 15" key="1">
    <citation type="submission" date="2020-02" db="EMBL/GenBank/DDBJ databases">
        <title>Whole-genome analyses of novel actinobacteria.</title>
        <authorList>
            <person name="Sahin N."/>
            <person name="Tatar D."/>
        </authorList>
    </citation>
    <scope>NUCLEOTIDE SEQUENCE [LARGE SCALE GENOMIC DNA]</scope>
    <source>
        <strain evidence="14 15">SB3404</strain>
    </source>
</reference>
<feature type="region of interest" description="Disordered" evidence="10">
    <location>
        <begin position="884"/>
        <end position="911"/>
    </location>
</feature>
<dbReference type="PROSITE" id="PS52019">
    <property type="entry name" value="PKS_MFAS_DH"/>
    <property type="match status" value="1"/>
</dbReference>
<dbReference type="InterPro" id="IPR014030">
    <property type="entry name" value="Ketoacyl_synth_N"/>
</dbReference>
<organism evidence="14 15">
    <name type="scientific">Streptomyces boncukensis</name>
    <dbReference type="NCBI Taxonomy" id="2711219"/>
    <lineage>
        <taxon>Bacteria</taxon>
        <taxon>Bacillati</taxon>
        <taxon>Actinomycetota</taxon>
        <taxon>Actinomycetes</taxon>
        <taxon>Kitasatosporales</taxon>
        <taxon>Streptomycetaceae</taxon>
        <taxon>Streptomyces</taxon>
    </lineage>
</organism>
<dbReference type="InterPro" id="IPR016039">
    <property type="entry name" value="Thiolase-like"/>
</dbReference>
<dbReference type="Gene3D" id="1.10.1240.100">
    <property type="match status" value="1"/>
</dbReference>
<dbReference type="SMART" id="SM00826">
    <property type="entry name" value="PKS_DH"/>
    <property type="match status" value="1"/>
</dbReference>
<feature type="non-terminal residue" evidence="14">
    <location>
        <position position="1027"/>
    </location>
</feature>
<dbReference type="InterPro" id="IPR020806">
    <property type="entry name" value="PKS_PP-bd"/>
</dbReference>
<evidence type="ECO:0000313" key="15">
    <source>
        <dbReference type="Proteomes" id="UP000477722"/>
    </source>
</evidence>
<keyword evidence="6" id="KW-0808">Transferase</keyword>
<dbReference type="InterPro" id="IPR020841">
    <property type="entry name" value="PKS_Beta-ketoAc_synthase_dom"/>
</dbReference>
<dbReference type="Pfam" id="PF02801">
    <property type="entry name" value="Ketoacyl-synt_C"/>
    <property type="match status" value="1"/>
</dbReference>
<evidence type="ECO:0000256" key="6">
    <source>
        <dbReference type="ARBA" id="ARBA00022679"/>
    </source>
</evidence>
<keyword evidence="3" id="KW-0596">Phosphopantetheine</keyword>
<sequence length="1027" mass="107649">MLDTPHARDIPGAPHHDGAPHGRDRLAGRRGRALVTAQDAALRDHLVHGVPVLPGVFLLELVLRLVRDAGVDPATAELRRCRFLAPVTEPGAAGHRVEVLLGEPDGGGALPVTIRGRAESTESAEGAWRTHCTAELHLGRPRPQERVDPGALADRAGPGTDADELYALVRRIDIEHRDFMKAHGTVYAGPGFALAELSLADSARAHLPHFLAHPAALDFATLVPLWLLAPGRREAADHAFLPISIDSFRAAEGIGAHGWVHVPGPVSGGLDSETMRSDIRVCDGEGNVVAALTGFRAKRVRTAGDLTGDGTAGHGGTPQAPEPGEHGGHGEPGGHGRSGAAPVGEVVTEVVAAALGIPPGDLDPDRGFYDHGLTSVSLLSLADTLEQRLGRELYPTLLFEHPTARALAAHLRDQEPVPQEPLPSAPAPSVSRVRERSAAPAQDGPPGPGPDAVAITGLAGRFPGAPDTGSLWRLLAEGRDALSDVPPNRWDAARHYDPAPGTPGRTYTTRGAFLDGVDRFDAPFFRFTDRQAELADPHERLFLETAWQVLEDAGHTPAGLAAQTDGEVGVFAGVMWNDYQLYGADAAPGGGPAAGSWFSAVPNRVSHLCDFSGPSLAVDAACSSSLAALHLAAESIRRGECRAALAGGVNLSLHPYKFVRLAQLRLLSADGRCRPFAAGADGYVPGEGVGAVLLRPLGDALASGDRVHAVLRGSSLRHSGRTSGFAVPHPEAQERVVAEALDRSGVPAGTVGYLEAHGSATALGDRMEFDALRAVFGERTDRREFCALGSVKHALGHLEAAAGVAGLVKILLCMRHGRLVPSLGDGAAELSVDFADSPFRPARLLEPWPEQTDPATDAPVPRRAGLSTFGAGGANVHMVLEQYREPEPEPESRAAAPSGPAGPEVVQLSARTPAALRERARRLRDAVRQDAPPRLTDVVHTLRTGREAMRHRLALVVRDADELAEALETVAEGGTPRVPVRFGEAGPAADAPGTGPAAPASSPDALAEAWTKGAPVSWPAPAPDVRR</sequence>
<proteinExistence type="predicted"/>
<dbReference type="SUPFAM" id="SSF47336">
    <property type="entry name" value="ACP-like"/>
    <property type="match status" value="1"/>
</dbReference>
<evidence type="ECO:0000256" key="4">
    <source>
        <dbReference type="ARBA" id="ARBA00022490"/>
    </source>
</evidence>
<dbReference type="InterPro" id="IPR009081">
    <property type="entry name" value="PP-bd_ACP"/>
</dbReference>
<dbReference type="RefSeq" id="WP_206442004.1">
    <property type="nucleotide sequence ID" value="NZ_JAAKZZ010000200.1"/>
</dbReference>
<evidence type="ECO:0000259" key="13">
    <source>
        <dbReference type="PROSITE" id="PS52019"/>
    </source>
</evidence>
<dbReference type="PANTHER" id="PTHR43775:SF37">
    <property type="entry name" value="SI:DKEY-61P9.11"/>
    <property type="match status" value="1"/>
</dbReference>
<keyword evidence="4" id="KW-0963">Cytoplasm</keyword>
<evidence type="ECO:0000256" key="9">
    <source>
        <dbReference type="PROSITE-ProRule" id="PRU01363"/>
    </source>
</evidence>
<feature type="compositionally biased region" description="Pro residues" evidence="10">
    <location>
        <begin position="1018"/>
        <end position="1027"/>
    </location>
</feature>
<feature type="region of interest" description="Disordered" evidence="10">
    <location>
        <begin position="414"/>
        <end position="453"/>
    </location>
</feature>
<dbReference type="SMART" id="SM01294">
    <property type="entry name" value="PKS_PP_betabranch"/>
    <property type="match status" value="1"/>
</dbReference>
<dbReference type="PROSITE" id="PS50075">
    <property type="entry name" value="CARRIER"/>
    <property type="match status" value="1"/>
</dbReference>
<dbReference type="InterPro" id="IPR036736">
    <property type="entry name" value="ACP-like_sf"/>
</dbReference>
<protein>
    <submittedName>
        <fullName evidence="14">Uncharacterized protein</fullName>
    </submittedName>
</protein>
<dbReference type="PROSITE" id="PS00606">
    <property type="entry name" value="KS3_1"/>
    <property type="match status" value="1"/>
</dbReference>
<dbReference type="EMBL" id="JAAKZZ010000200">
    <property type="protein sequence ID" value="NGO70482.1"/>
    <property type="molecule type" value="Genomic_DNA"/>
</dbReference>
<evidence type="ECO:0000256" key="5">
    <source>
        <dbReference type="ARBA" id="ARBA00022553"/>
    </source>
</evidence>
<evidence type="ECO:0000256" key="1">
    <source>
        <dbReference type="ARBA" id="ARBA00004496"/>
    </source>
</evidence>
<dbReference type="InterPro" id="IPR042104">
    <property type="entry name" value="PKS_dehydratase_sf"/>
</dbReference>
<feature type="active site" description="Proton acceptor; for dehydratase activity" evidence="9">
    <location>
        <position position="45"/>
    </location>
</feature>
<dbReference type="InterPro" id="IPR014031">
    <property type="entry name" value="Ketoacyl_synth_C"/>
</dbReference>
<dbReference type="InterPro" id="IPR020807">
    <property type="entry name" value="PKS_DH"/>
</dbReference>
<dbReference type="InterPro" id="IPR050091">
    <property type="entry name" value="PKS_NRPS_Biosynth_Enz"/>
</dbReference>
<keyword evidence="5" id="KW-0597">Phosphoprotein</keyword>
<feature type="compositionally biased region" description="Basic and acidic residues" evidence="10">
    <location>
        <begin position="1"/>
        <end position="27"/>
    </location>
</feature>
<comment type="subcellular location">
    <subcellularLocation>
        <location evidence="1">Cytoplasm</location>
    </subcellularLocation>
</comment>
<dbReference type="Pfam" id="PF00109">
    <property type="entry name" value="ketoacyl-synt"/>
    <property type="match status" value="1"/>
</dbReference>
<feature type="region of interest" description="Disordered" evidence="10">
    <location>
        <begin position="975"/>
        <end position="1027"/>
    </location>
</feature>
<dbReference type="GO" id="GO:0005737">
    <property type="term" value="C:cytoplasm"/>
    <property type="evidence" value="ECO:0007669"/>
    <property type="project" value="UniProtKB-SubCell"/>
</dbReference>
<dbReference type="SMART" id="SM00825">
    <property type="entry name" value="PKS_KS"/>
    <property type="match status" value="1"/>
</dbReference>
<evidence type="ECO:0000313" key="14">
    <source>
        <dbReference type="EMBL" id="NGO70482.1"/>
    </source>
</evidence>
<feature type="domain" description="Ketosynthase family 3 (KS3)" evidence="12">
    <location>
        <begin position="450"/>
        <end position="882"/>
    </location>
</feature>
<evidence type="ECO:0000259" key="12">
    <source>
        <dbReference type="PROSITE" id="PS52004"/>
    </source>
</evidence>
<evidence type="ECO:0000256" key="3">
    <source>
        <dbReference type="ARBA" id="ARBA00022450"/>
    </source>
</evidence>
<dbReference type="Proteomes" id="UP000477722">
    <property type="component" value="Unassembled WGS sequence"/>
</dbReference>
<comment type="pathway">
    <text evidence="2">Antibiotic biosynthesis.</text>
</comment>
<keyword evidence="7" id="KW-0677">Repeat</keyword>
<dbReference type="SMART" id="SM00823">
    <property type="entry name" value="PKS_PP"/>
    <property type="match status" value="1"/>
</dbReference>
<dbReference type="GO" id="GO:0004315">
    <property type="term" value="F:3-oxoacyl-[acyl-carrier-protein] synthase activity"/>
    <property type="evidence" value="ECO:0007669"/>
    <property type="project" value="InterPro"/>
</dbReference>
<feature type="domain" description="PKS/mFAS DH" evidence="13">
    <location>
        <begin position="8"/>
        <end position="306"/>
    </location>
</feature>
<dbReference type="GO" id="GO:0031177">
    <property type="term" value="F:phosphopantetheine binding"/>
    <property type="evidence" value="ECO:0007669"/>
    <property type="project" value="InterPro"/>
</dbReference>
<feature type="domain" description="Carrier" evidence="11">
    <location>
        <begin position="341"/>
        <end position="415"/>
    </location>
</feature>
<keyword evidence="8" id="KW-0012">Acyltransferase</keyword>
<dbReference type="Pfam" id="PF14765">
    <property type="entry name" value="PS-DH"/>
    <property type="match status" value="1"/>
</dbReference>
<dbReference type="Pfam" id="PF22336">
    <property type="entry name" value="RhiE-like_linker"/>
    <property type="match status" value="1"/>
</dbReference>
<feature type="region of interest" description="C-terminal hotdog fold" evidence="9">
    <location>
        <begin position="157"/>
        <end position="306"/>
    </location>
</feature>
<name>A0A6G4X031_9ACTN</name>
<dbReference type="Gene3D" id="3.10.129.110">
    <property type="entry name" value="Polyketide synthase dehydratase"/>
    <property type="match status" value="1"/>
</dbReference>
<gene>
    <name evidence="14" type="ORF">G5C65_19415</name>
</gene>
<feature type="compositionally biased region" description="Basic and acidic residues" evidence="10">
    <location>
        <begin position="323"/>
        <end position="334"/>
    </location>
</feature>
<dbReference type="InterPro" id="IPR049551">
    <property type="entry name" value="PKS_DH_C"/>
</dbReference>
<feature type="region of interest" description="N-terminal hotdog fold" evidence="9">
    <location>
        <begin position="8"/>
        <end position="143"/>
    </location>
</feature>
<dbReference type="PANTHER" id="PTHR43775">
    <property type="entry name" value="FATTY ACID SYNTHASE"/>
    <property type="match status" value="1"/>
</dbReference>
<evidence type="ECO:0000256" key="8">
    <source>
        <dbReference type="ARBA" id="ARBA00023315"/>
    </source>
</evidence>